<gene>
    <name evidence="2" type="ORF">TIFTF001_033796</name>
</gene>
<reference evidence="2" key="1">
    <citation type="submission" date="2023-07" db="EMBL/GenBank/DDBJ databases">
        <title>draft genome sequence of fig (Ficus carica).</title>
        <authorList>
            <person name="Takahashi T."/>
            <person name="Nishimura K."/>
        </authorList>
    </citation>
    <scope>NUCLEOTIDE SEQUENCE</scope>
</reference>
<dbReference type="AlphaFoldDB" id="A0AA88DZY4"/>
<evidence type="ECO:0000313" key="3">
    <source>
        <dbReference type="Proteomes" id="UP001187192"/>
    </source>
</evidence>
<evidence type="ECO:0000313" key="2">
    <source>
        <dbReference type="EMBL" id="GMN64723.1"/>
    </source>
</evidence>
<protein>
    <submittedName>
        <fullName evidence="2">Uncharacterized protein</fullName>
    </submittedName>
</protein>
<dbReference type="PANTHER" id="PTHR48449">
    <property type="entry name" value="DUF1985 DOMAIN-CONTAINING PROTEIN"/>
    <property type="match status" value="1"/>
</dbReference>
<feature type="region of interest" description="Disordered" evidence="1">
    <location>
        <begin position="22"/>
        <end position="61"/>
    </location>
</feature>
<accession>A0AA88DZY4</accession>
<sequence>MMRGAPRGDGVRKKRVALGTIELEGVSGIGDSDDPLAEFQEPEDERSTEEASAAEDHARPGLRVQLGEAIVVEYHFPEKMMENNREFSPLKRRSKNDSSRKKQKKTSADGVRSPVTHSVTAAERNAVVESDLDFEEQPKIPVPTRLPLKVGCYKTNIENRFKAKLQVCSSYEAINIIHASNRLRDLYFSSLSESIERSNVELMFKNWIFSSDDDAVKVAIFFLVSCFFLASKSKDKCISTDPLKGILRSIGLALRGGKERGFESYKLDGLAYALQVWAYECIPGVARICAKKSKELVFPGMARWQVVPHRIMSSAVEVVLYQCTKANL</sequence>
<dbReference type="EMBL" id="BTGU01000192">
    <property type="protein sequence ID" value="GMN64723.1"/>
    <property type="molecule type" value="Genomic_DNA"/>
</dbReference>
<evidence type="ECO:0000256" key="1">
    <source>
        <dbReference type="SAM" id="MobiDB-lite"/>
    </source>
</evidence>
<keyword evidence="3" id="KW-1185">Reference proteome</keyword>
<feature type="region of interest" description="Disordered" evidence="1">
    <location>
        <begin position="83"/>
        <end position="122"/>
    </location>
</feature>
<dbReference type="Proteomes" id="UP001187192">
    <property type="component" value="Unassembled WGS sequence"/>
</dbReference>
<proteinExistence type="predicted"/>
<name>A0AA88DZY4_FICCA</name>
<feature type="compositionally biased region" description="Acidic residues" evidence="1">
    <location>
        <begin position="31"/>
        <end position="47"/>
    </location>
</feature>
<dbReference type="PANTHER" id="PTHR48449:SF1">
    <property type="entry name" value="DUF1985 DOMAIN-CONTAINING PROTEIN"/>
    <property type="match status" value="1"/>
</dbReference>
<feature type="compositionally biased region" description="Basic and acidic residues" evidence="1">
    <location>
        <begin position="83"/>
        <end position="100"/>
    </location>
</feature>
<organism evidence="2 3">
    <name type="scientific">Ficus carica</name>
    <name type="common">Common fig</name>
    <dbReference type="NCBI Taxonomy" id="3494"/>
    <lineage>
        <taxon>Eukaryota</taxon>
        <taxon>Viridiplantae</taxon>
        <taxon>Streptophyta</taxon>
        <taxon>Embryophyta</taxon>
        <taxon>Tracheophyta</taxon>
        <taxon>Spermatophyta</taxon>
        <taxon>Magnoliopsida</taxon>
        <taxon>eudicotyledons</taxon>
        <taxon>Gunneridae</taxon>
        <taxon>Pentapetalae</taxon>
        <taxon>rosids</taxon>
        <taxon>fabids</taxon>
        <taxon>Rosales</taxon>
        <taxon>Moraceae</taxon>
        <taxon>Ficeae</taxon>
        <taxon>Ficus</taxon>
    </lineage>
</organism>
<comment type="caution">
    <text evidence="2">The sequence shown here is derived from an EMBL/GenBank/DDBJ whole genome shotgun (WGS) entry which is preliminary data.</text>
</comment>